<evidence type="ECO:0000313" key="1">
    <source>
        <dbReference type="EMBL" id="KKL87469.1"/>
    </source>
</evidence>
<name>A0A0F9FM59_9ZZZZ</name>
<protein>
    <submittedName>
        <fullName evidence="1">Uncharacterized protein</fullName>
    </submittedName>
</protein>
<reference evidence="1" key="1">
    <citation type="journal article" date="2015" name="Nature">
        <title>Complex archaea that bridge the gap between prokaryotes and eukaryotes.</title>
        <authorList>
            <person name="Spang A."/>
            <person name="Saw J.H."/>
            <person name="Jorgensen S.L."/>
            <person name="Zaremba-Niedzwiedzka K."/>
            <person name="Martijn J."/>
            <person name="Lind A.E."/>
            <person name="van Eijk R."/>
            <person name="Schleper C."/>
            <person name="Guy L."/>
            <person name="Ettema T.J."/>
        </authorList>
    </citation>
    <scope>NUCLEOTIDE SEQUENCE</scope>
</reference>
<sequence length="212" mass="23369">MAKKTETKVLEIKPIKLETLNVHVVGKSGSDLIMHAWDPKSIKMIEDKQQGVAKSKKKAPRVPHAEYCASMYWLDKNGKGIAPKKDPAKHKYFGIPSRSFKKAMVAACRNIDDIPMTLARGAFHVLGEFVLIEKATPVMRTDMVRIGQGTSDVRYRGGWSGWEARLEIEFNAGVLTAEQVINLLHLAGFACGVGEWRPSSQAGGSCGMFRVA</sequence>
<accession>A0A0F9FM59</accession>
<comment type="caution">
    <text evidence="1">The sequence shown here is derived from an EMBL/GenBank/DDBJ whole genome shotgun (WGS) entry which is preliminary data.</text>
</comment>
<dbReference type="EMBL" id="LAZR01020825">
    <property type="protein sequence ID" value="KKL87469.1"/>
    <property type="molecule type" value="Genomic_DNA"/>
</dbReference>
<gene>
    <name evidence="1" type="ORF">LCGC14_1934360</name>
</gene>
<dbReference type="AlphaFoldDB" id="A0A0F9FM59"/>
<proteinExistence type="predicted"/>
<organism evidence="1">
    <name type="scientific">marine sediment metagenome</name>
    <dbReference type="NCBI Taxonomy" id="412755"/>
    <lineage>
        <taxon>unclassified sequences</taxon>
        <taxon>metagenomes</taxon>
        <taxon>ecological metagenomes</taxon>
    </lineage>
</organism>